<dbReference type="Proteomes" id="UP001623660">
    <property type="component" value="Unassembled WGS sequence"/>
</dbReference>
<keyword evidence="2" id="KW-1185">Reference proteome</keyword>
<proteinExistence type="predicted"/>
<dbReference type="EMBL" id="JBJHZX010000018">
    <property type="protein sequence ID" value="MFL0196433.1"/>
    <property type="molecule type" value="Genomic_DNA"/>
</dbReference>
<comment type="caution">
    <text evidence="1">The sequence shown here is derived from an EMBL/GenBank/DDBJ whole genome shotgun (WGS) entry which is preliminary data.</text>
</comment>
<gene>
    <name evidence="1" type="ORF">ACJDU8_12830</name>
</gene>
<name>A0ABW8SMM0_9CLOT</name>
<evidence type="ECO:0000313" key="2">
    <source>
        <dbReference type="Proteomes" id="UP001623660"/>
    </source>
</evidence>
<organism evidence="1 2">
    <name type="scientific">Candidatus Clostridium eludens</name>
    <dbReference type="NCBI Taxonomy" id="3381663"/>
    <lineage>
        <taxon>Bacteria</taxon>
        <taxon>Bacillati</taxon>
        <taxon>Bacillota</taxon>
        <taxon>Clostridia</taxon>
        <taxon>Eubacteriales</taxon>
        <taxon>Clostridiaceae</taxon>
        <taxon>Clostridium</taxon>
    </lineage>
</organism>
<protein>
    <submittedName>
        <fullName evidence="1">Uncharacterized protein</fullName>
    </submittedName>
</protein>
<dbReference type="RefSeq" id="WP_406792545.1">
    <property type="nucleotide sequence ID" value="NZ_JBJHZX010000018.1"/>
</dbReference>
<evidence type="ECO:0000313" key="1">
    <source>
        <dbReference type="EMBL" id="MFL0196433.1"/>
    </source>
</evidence>
<accession>A0ABW8SMM0</accession>
<sequence length="54" mass="6551">MESKSKKAVPKVQVQEQLEIEKQTNMNERFVDNFKKEYERLNTMPRDMSKIVIY</sequence>
<reference evidence="1 2" key="1">
    <citation type="submission" date="2024-11" db="EMBL/GenBank/DDBJ databases">
        <authorList>
            <person name="Heng Y.C."/>
            <person name="Lim A.C.H."/>
            <person name="Lee J.K.Y."/>
            <person name="Kittelmann S."/>
        </authorList>
    </citation>
    <scope>NUCLEOTIDE SEQUENCE [LARGE SCALE GENOMIC DNA]</scope>
    <source>
        <strain evidence="1 2">WILCCON 0269</strain>
    </source>
</reference>